<keyword evidence="11 15" id="KW-0067">ATP-binding</keyword>
<keyword evidence="20" id="KW-1185">Reference proteome</keyword>
<feature type="transmembrane region" description="Helical" evidence="16">
    <location>
        <begin position="627"/>
        <end position="651"/>
    </location>
</feature>
<dbReference type="GO" id="GO:0009791">
    <property type="term" value="P:post-embryonic development"/>
    <property type="evidence" value="ECO:0007669"/>
    <property type="project" value="UniProtKB-ARBA"/>
</dbReference>
<dbReference type="Pfam" id="PF00560">
    <property type="entry name" value="LRR_1"/>
    <property type="match status" value="5"/>
</dbReference>
<dbReference type="GO" id="GO:0006952">
    <property type="term" value="P:defense response"/>
    <property type="evidence" value="ECO:0007669"/>
    <property type="project" value="UniProtKB-ARBA"/>
</dbReference>
<dbReference type="InterPro" id="IPR001611">
    <property type="entry name" value="Leu-rich_rpt"/>
</dbReference>
<evidence type="ECO:0000256" key="9">
    <source>
        <dbReference type="ARBA" id="ARBA00022741"/>
    </source>
</evidence>
<evidence type="ECO:0000256" key="15">
    <source>
        <dbReference type="PROSITE-ProRule" id="PRU10141"/>
    </source>
</evidence>
<dbReference type="SUPFAM" id="SSF52058">
    <property type="entry name" value="L domain-like"/>
    <property type="match status" value="2"/>
</dbReference>
<keyword evidence="4" id="KW-0433">Leucine-rich repeat</keyword>
<evidence type="ECO:0000256" key="8">
    <source>
        <dbReference type="ARBA" id="ARBA00022737"/>
    </source>
</evidence>
<evidence type="ECO:0000256" key="5">
    <source>
        <dbReference type="ARBA" id="ARBA00022679"/>
    </source>
</evidence>
<evidence type="ECO:0000256" key="12">
    <source>
        <dbReference type="ARBA" id="ARBA00022989"/>
    </source>
</evidence>
<keyword evidence="6 16" id="KW-0812">Transmembrane</keyword>
<dbReference type="Gene3D" id="3.30.200.20">
    <property type="entry name" value="Phosphorylase Kinase, domain 1"/>
    <property type="match status" value="1"/>
</dbReference>
<dbReference type="InterPro" id="IPR003591">
    <property type="entry name" value="Leu-rich_rpt_typical-subtyp"/>
</dbReference>
<dbReference type="GO" id="GO:0051707">
    <property type="term" value="P:response to other organism"/>
    <property type="evidence" value="ECO:0007669"/>
    <property type="project" value="UniProtKB-ARBA"/>
</dbReference>
<dbReference type="InterPro" id="IPR050647">
    <property type="entry name" value="Plant_LRR-RLKs"/>
</dbReference>
<dbReference type="AlphaFoldDB" id="A0ABD3DYB3"/>
<keyword evidence="5" id="KW-0808">Transferase</keyword>
<dbReference type="Pfam" id="PF08263">
    <property type="entry name" value="LRRNT_2"/>
    <property type="match status" value="1"/>
</dbReference>
<evidence type="ECO:0000256" key="13">
    <source>
        <dbReference type="ARBA" id="ARBA00023136"/>
    </source>
</evidence>
<dbReference type="GO" id="GO:0016301">
    <property type="term" value="F:kinase activity"/>
    <property type="evidence" value="ECO:0007669"/>
    <property type="project" value="UniProtKB-KW"/>
</dbReference>
<dbReference type="PROSITE" id="PS50011">
    <property type="entry name" value="PROTEIN_KINASE_DOM"/>
    <property type="match status" value="1"/>
</dbReference>
<dbReference type="FunFam" id="1.10.510.10:FF:000714">
    <property type="entry name" value="Kinase family with leucine-rich repeat domain-containing protein"/>
    <property type="match status" value="1"/>
</dbReference>
<comment type="similarity">
    <text evidence="2">Belongs to the protein kinase superfamily. Ser/Thr protein kinase family.</text>
</comment>
<keyword evidence="13 16" id="KW-0472">Membrane</keyword>
<dbReference type="PANTHER" id="PTHR48056:SF29">
    <property type="entry name" value="RECEPTOR-LIKE PROTEIN KINASE HSL1"/>
    <property type="match status" value="1"/>
</dbReference>
<evidence type="ECO:0000256" key="10">
    <source>
        <dbReference type="ARBA" id="ARBA00022777"/>
    </source>
</evidence>
<dbReference type="Pfam" id="PF13855">
    <property type="entry name" value="LRR_8"/>
    <property type="match status" value="1"/>
</dbReference>
<keyword evidence="9 15" id="KW-0547">Nucleotide-binding</keyword>
<feature type="chain" id="PRO_5044890190" description="Protein kinase domain-containing protein" evidence="17">
    <location>
        <begin position="23"/>
        <end position="1021"/>
    </location>
</feature>
<sequence>MTMIPFFQTILILYSMPLLVISQVSPAERSTLLNLKKELGDPPVLQSWNDTSSQCNWLEIQCSSGGAVTGINLNNYNISGVIPDFISTLENLIILDLGYNFFMGSFPAGVLNCSKLTYLDISQNYFVGYIPVNIDKLRSISYLDLSYNNFTGDIPPSIGNLTQLRSLILCSNLFNGSYPMEISNLVNLETLQLAYNNFSPAAIPTEFGKLGKINYIWMAQANVIGEMPESFANLWSLTRLDLSQNDMEGAIPNGLFLLKNLSEVYLYNNRFSGSIPQAIESLDLAEVDLSANNLTGMIPKHFGNLEKLEVLHLFDNHLFGEMPQRLGILSSLKRFLVFNNSLSGFLPPAMGNHSKLETFDVSNNHFIGNLPENLCSGGVLTVVVAFSNNLTGEIPKSLGNCQTLSSAMLYDNRLSGQVPLGLWSAHGMNKLMLSDNKLSGKLPNKIPPNLSRLDISNNEFSGELPSEVSPSASLVVFVASNNNLSGSIPRGLTALPLLTTLLLDGNSLSGGLPTEILSWKSLATLNLSRNELSGTIPLAFSSLAGLLDLDLSYNQLSGDIPPQLAQLRLNFLNLSSNRLTGRIPVEFDNMAYENSFLNNPNLCATVKISNLSRCRANSQENKKLSSIIIAVIIILGFALSVITVLITLILVKYCRRKKLTGDLSTHIKFDQWDFISFQRLEFTEVDILPGLAECNMIGCGGSGEVFKIAIGHEKQYVAVKRICSDRKEDDLLEQEFRAEIQVLGSVRHANIVKLLCCISSCDSKLLVYEYMENQSLDRWIHRKKTEANLYVKGIARDIVLDWPTRLRIAIDAARGLCYMHHDCSSTILHRDVKSSNILLDSDFNAKIADFGFAKILIKNGEPNTMSAVAGSFGYIAPEYAYTSRVNEKIDVYSFGVVLLELVTGKEPNVGDEHTSLAEWAWDHYGQEKPIADALDEEIKQARFLEDAITVFKLGLMCTNSLPASRPSMREVTQILERCRSDDEIERDVAALVRDDEYSSGYWCNAEKPVGGESDNCLVGLL</sequence>
<dbReference type="SMART" id="SM00220">
    <property type="entry name" value="S_TKc"/>
    <property type="match status" value="1"/>
</dbReference>
<dbReference type="InterPro" id="IPR017441">
    <property type="entry name" value="Protein_kinase_ATP_BS"/>
</dbReference>
<dbReference type="Proteomes" id="UP001632038">
    <property type="component" value="Unassembled WGS sequence"/>
</dbReference>
<dbReference type="InterPro" id="IPR011009">
    <property type="entry name" value="Kinase-like_dom_sf"/>
</dbReference>
<dbReference type="InterPro" id="IPR032675">
    <property type="entry name" value="LRR_dom_sf"/>
</dbReference>
<name>A0ABD3DYB3_9LAMI</name>
<dbReference type="Gene3D" id="3.80.10.10">
    <property type="entry name" value="Ribonuclease Inhibitor"/>
    <property type="match status" value="3"/>
</dbReference>
<evidence type="ECO:0000256" key="11">
    <source>
        <dbReference type="ARBA" id="ARBA00022840"/>
    </source>
</evidence>
<reference evidence="20" key="1">
    <citation type="journal article" date="2024" name="IScience">
        <title>Strigolactones Initiate the Formation of Haustorium-like Structures in Castilleja.</title>
        <authorList>
            <person name="Buerger M."/>
            <person name="Peterson D."/>
            <person name="Chory J."/>
        </authorList>
    </citation>
    <scope>NUCLEOTIDE SEQUENCE [LARGE SCALE GENOMIC DNA]</scope>
</reference>
<dbReference type="PROSITE" id="PS00108">
    <property type="entry name" value="PROTEIN_KINASE_ST"/>
    <property type="match status" value="1"/>
</dbReference>
<evidence type="ECO:0000256" key="1">
    <source>
        <dbReference type="ARBA" id="ARBA00004479"/>
    </source>
</evidence>
<keyword evidence="12 16" id="KW-1133">Transmembrane helix</keyword>
<organism evidence="19 20">
    <name type="scientific">Castilleja foliolosa</name>
    <dbReference type="NCBI Taxonomy" id="1961234"/>
    <lineage>
        <taxon>Eukaryota</taxon>
        <taxon>Viridiplantae</taxon>
        <taxon>Streptophyta</taxon>
        <taxon>Embryophyta</taxon>
        <taxon>Tracheophyta</taxon>
        <taxon>Spermatophyta</taxon>
        <taxon>Magnoliopsida</taxon>
        <taxon>eudicotyledons</taxon>
        <taxon>Gunneridae</taxon>
        <taxon>Pentapetalae</taxon>
        <taxon>asterids</taxon>
        <taxon>lamiids</taxon>
        <taxon>Lamiales</taxon>
        <taxon>Orobanchaceae</taxon>
        <taxon>Pedicularideae</taxon>
        <taxon>Castillejinae</taxon>
        <taxon>Castilleja</taxon>
    </lineage>
</organism>
<proteinExistence type="inferred from homology"/>
<feature type="binding site" evidence="15">
    <location>
        <position position="720"/>
    </location>
    <ligand>
        <name>ATP</name>
        <dbReference type="ChEBI" id="CHEBI:30616"/>
    </ligand>
</feature>
<comment type="similarity">
    <text evidence="3">Belongs to the RLP family.</text>
</comment>
<dbReference type="EMBL" id="JAVIJP010000013">
    <property type="protein sequence ID" value="KAL3645934.1"/>
    <property type="molecule type" value="Genomic_DNA"/>
</dbReference>
<dbReference type="SMART" id="SM00369">
    <property type="entry name" value="LRR_TYP"/>
    <property type="match status" value="7"/>
</dbReference>
<protein>
    <recommendedName>
        <fullName evidence="18">Protein kinase domain-containing protein</fullName>
    </recommendedName>
</protein>
<keyword evidence="10" id="KW-0418">Kinase</keyword>
<comment type="caution">
    <text evidence="19">The sequence shown here is derived from an EMBL/GenBank/DDBJ whole genome shotgun (WGS) entry which is preliminary data.</text>
</comment>
<evidence type="ECO:0000256" key="14">
    <source>
        <dbReference type="ARBA" id="ARBA00023180"/>
    </source>
</evidence>
<keyword evidence="14" id="KW-0325">Glycoprotein</keyword>
<dbReference type="SUPFAM" id="SSF56112">
    <property type="entry name" value="Protein kinase-like (PK-like)"/>
    <property type="match status" value="1"/>
</dbReference>
<evidence type="ECO:0000313" key="19">
    <source>
        <dbReference type="EMBL" id="KAL3645934.1"/>
    </source>
</evidence>
<dbReference type="InterPro" id="IPR000719">
    <property type="entry name" value="Prot_kinase_dom"/>
</dbReference>
<dbReference type="PROSITE" id="PS00107">
    <property type="entry name" value="PROTEIN_KINASE_ATP"/>
    <property type="match status" value="1"/>
</dbReference>
<evidence type="ECO:0000256" key="17">
    <source>
        <dbReference type="SAM" id="SignalP"/>
    </source>
</evidence>
<evidence type="ECO:0000313" key="20">
    <source>
        <dbReference type="Proteomes" id="UP001632038"/>
    </source>
</evidence>
<keyword evidence="8" id="KW-0677">Repeat</keyword>
<evidence type="ECO:0000256" key="3">
    <source>
        <dbReference type="ARBA" id="ARBA00009592"/>
    </source>
</evidence>
<evidence type="ECO:0000256" key="7">
    <source>
        <dbReference type="ARBA" id="ARBA00022729"/>
    </source>
</evidence>
<dbReference type="GO" id="GO:0016020">
    <property type="term" value="C:membrane"/>
    <property type="evidence" value="ECO:0007669"/>
    <property type="project" value="UniProtKB-SubCell"/>
</dbReference>
<dbReference type="FunFam" id="3.80.10.10:FF:000041">
    <property type="entry name" value="LRR receptor-like serine/threonine-protein kinase ERECTA"/>
    <property type="match status" value="1"/>
</dbReference>
<dbReference type="GO" id="GO:0005524">
    <property type="term" value="F:ATP binding"/>
    <property type="evidence" value="ECO:0007669"/>
    <property type="project" value="UniProtKB-UniRule"/>
</dbReference>
<evidence type="ECO:0000256" key="2">
    <source>
        <dbReference type="ARBA" id="ARBA00008684"/>
    </source>
</evidence>
<dbReference type="PANTHER" id="PTHR48056">
    <property type="entry name" value="LRR RECEPTOR-LIKE SERINE/THREONINE-PROTEIN KINASE-RELATED"/>
    <property type="match status" value="1"/>
</dbReference>
<comment type="subcellular location">
    <subcellularLocation>
        <location evidence="1">Membrane</location>
        <topology evidence="1">Single-pass type I membrane protein</topology>
    </subcellularLocation>
</comment>
<evidence type="ECO:0000256" key="6">
    <source>
        <dbReference type="ARBA" id="ARBA00022692"/>
    </source>
</evidence>
<dbReference type="InterPro" id="IPR013210">
    <property type="entry name" value="LRR_N_plant-typ"/>
</dbReference>
<dbReference type="FunFam" id="3.80.10.10:FF:000275">
    <property type="entry name" value="Leucine-rich repeat receptor-like protein kinase"/>
    <property type="match status" value="1"/>
</dbReference>
<dbReference type="Gene3D" id="1.10.510.10">
    <property type="entry name" value="Transferase(Phosphotransferase) domain 1"/>
    <property type="match status" value="1"/>
</dbReference>
<gene>
    <name evidence="19" type="ORF">CASFOL_011114</name>
</gene>
<evidence type="ECO:0000256" key="4">
    <source>
        <dbReference type="ARBA" id="ARBA00022614"/>
    </source>
</evidence>
<feature type="signal peptide" evidence="17">
    <location>
        <begin position="1"/>
        <end position="22"/>
    </location>
</feature>
<keyword evidence="7 17" id="KW-0732">Signal</keyword>
<dbReference type="FunFam" id="3.80.10.10:FF:000233">
    <property type="entry name" value="Leucine-rich repeat receptor-like protein kinase TDR"/>
    <property type="match status" value="1"/>
</dbReference>
<feature type="domain" description="Protein kinase" evidence="18">
    <location>
        <begin position="691"/>
        <end position="998"/>
    </location>
</feature>
<dbReference type="Pfam" id="PF00069">
    <property type="entry name" value="Pkinase"/>
    <property type="match status" value="1"/>
</dbReference>
<accession>A0ABD3DYB3</accession>
<dbReference type="InterPro" id="IPR008271">
    <property type="entry name" value="Ser/Thr_kinase_AS"/>
</dbReference>
<evidence type="ECO:0000256" key="16">
    <source>
        <dbReference type="SAM" id="Phobius"/>
    </source>
</evidence>
<evidence type="ECO:0000259" key="18">
    <source>
        <dbReference type="PROSITE" id="PS50011"/>
    </source>
</evidence>